<reference evidence="1" key="2">
    <citation type="submission" date="2025-09" db="UniProtKB">
        <authorList>
            <consortium name="EnsemblPlants"/>
        </authorList>
    </citation>
    <scope>IDENTIFICATION</scope>
</reference>
<protein>
    <submittedName>
        <fullName evidence="1">Uncharacterized protein</fullName>
    </submittedName>
</protein>
<reference evidence="1" key="1">
    <citation type="submission" date="2021-05" db="EMBL/GenBank/DDBJ databases">
        <authorList>
            <person name="Scholz U."/>
            <person name="Mascher M."/>
            <person name="Fiebig A."/>
        </authorList>
    </citation>
    <scope>NUCLEOTIDE SEQUENCE [LARGE SCALE GENOMIC DNA]</scope>
</reference>
<dbReference type="EnsemblPlants" id="AVESA.00010b.r2.2AG0244920.2">
    <property type="protein sequence ID" value="AVESA.00010b.r2.2AG0244920.2.CDS"/>
    <property type="gene ID" value="AVESA.00010b.r2.2AG0244920"/>
</dbReference>
<sequence>MTTPSYPSRPMASTSTVLLLLCCIFASAWTTSQQDEALTMDRFHRWMEQHGKSYATVDEKLRRFEVYRRNVEHIETTNREGKLSYTLGENQFTDLTDEEFLAKYTSRYVVPPPDMTSNEEEEAETVITTRAGDVLEGHGGNLSMLPESIDWRAVGAVTPVKDQGDCGSCWAFATVAAVESLNQIKNGNLVDLSEQELLDCGQYNCISGTASGAILWIWKNGGITTEADYPYTGKKGVCDKTKLNHHTVSVLTTKYVVSNNEQKLMEAVAKQPVTAVIEVAVSFAKYKSGVYSGPCGYAYNHIVTIVGYGKDASTGKKYWIVKNSHGTSFGMGGYILFERGVADSRGLCGIASSPVYPTM</sequence>
<keyword evidence="2" id="KW-1185">Reference proteome</keyword>
<organism evidence="1 2">
    <name type="scientific">Avena sativa</name>
    <name type="common">Oat</name>
    <dbReference type="NCBI Taxonomy" id="4498"/>
    <lineage>
        <taxon>Eukaryota</taxon>
        <taxon>Viridiplantae</taxon>
        <taxon>Streptophyta</taxon>
        <taxon>Embryophyta</taxon>
        <taxon>Tracheophyta</taxon>
        <taxon>Spermatophyta</taxon>
        <taxon>Magnoliopsida</taxon>
        <taxon>Liliopsida</taxon>
        <taxon>Poales</taxon>
        <taxon>Poaceae</taxon>
        <taxon>BOP clade</taxon>
        <taxon>Pooideae</taxon>
        <taxon>Poodae</taxon>
        <taxon>Poeae</taxon>
        <taxon>Poeae Chloroplast Group 1 (Aveneae type)</taxon>
        <taxon>Aveninae</taxon>
        <taxon>Avena</taxon>
    </lineage>
</organism>
<dbReference type="Proteomes" id="UP001732700">
    <property type="component" value="Chromosome 2A"/>
</dbReference>
<evidence type="ECO:0000313" key="1">
    <source>
        <dbReference type="EnsemblPlants" id="AVESA.00010b.r2.2AG0244920.2.CDS"/>
    </source>
</evidence>
<proteinExistence type="predicted"/>
<evidence type="ECO:0000313" key="2">
    <source>
        <dbReference type="Proteomes" id="UP001732700"/>
    </source>
</evidence>
<accession>A0ACD5UGS5</accession>
<name>A0ACD5UGS5_AVESA</name>